<sequence length="106" mass="11731">MMRDPARYSHAQQFDGFRFARANKLLALNEGCADVPEGAPLQLTDVDVDWPIWGLGNTAWDGSADWRTLGLFGGVRGGPVLSPALGRWWCFNAGRWSRPPWSGGRD</sequence>
<proteinExistence type="predicted"/>
<dbReference type="VEuPathDB" id="FungiDB:ASPFODRAFT_71620"/>
<protein>
    <submittedName>
        <fullName evidence="1">Cytochrome P450</fullName>
    </submittedName>
</protein>
<dbReference type="Proteomes" id="UP000075230">
    <property type="component" value="Unassembled WGS sequence"/>
</dbReference>
<evidence type="ECO:0000313" key="2">
    <source>
        <dbReference type="Proteomes" id="UP000075230"/>
    </source>
</evidence>
<dbReference type="EMBL" id="BCWF01000036">
    <property type="protein sequence ID" value="GAT30863.1"/>
    <property type="molecule type" value="Genomic_DNA"/>
</dbReference>
<dbReference type="AlphaFoldDB" id="A0A146G1T3"/>
<reference evidence="1 2" key="1">
    <citation type="journal article" date="2016" name="DNA Res.">
        <title>Genome sequence of Aspergillus luchuensis NBRC 4314.</title>
        <authorList>
            <person name="Yamada O."/>
            <person name="Machida M."/>
            <person name="Hosoyama A."/>
            <person name="Goto M."/>
            <person name="Takahashi T."/>
            <person name="Futagami T."/>
            <person name="Yamagata Y."/>
            <person name="Takeuchi M."/>
            <person name="Kobayashi T."/>
            <person name="Koike H."/>
            <person name="Abe K."/>
            <person name="Asai K."/>
            <person name="Arita M."/>
            <person name="Fujita N."/>
            <person name="Fukuda K."/>
            <person name="Higa K."/>
            <person name="Horikawa H."/>
            <person name="Ishikawa T."/>
            <person name="Jinno K."/>
            <person name="Kato Y."/>
            <person name="Kirimura K."/>
            <person name="Mizutani O."/>
            <person name="Nakasone K."/>
            <person name="Sano M."/>
            <person name="Shiraishi Y."/>
            <person name="Tsukahara M."/>
            <person name="Gomi K."/>
        </authorList>
    </citation>
    <scope>NUCLEOTIDE SEQUENCE [LARGE SCALE GENOMIC DNA]</scope>
    <source>
        <strain evidence="1 2">RIB 2604</strain>
    </source>
</reference>
<organism evidence="1 2">
    <name type="scientific">Aspergillus kawachii</name>
    <name type="common">White koji mold</name>
    <name type="synonym">Aspergillus awamori var. kawachi</name>
    <dbReference type="NCBI Taxonomy" id="1069201"/>
    <lineage>
        <taxon>Eukaryota</taxon>
        <taxon>Fungi</taxon>
        <taxon>Dikarya</taxon>
        <taxon>Ascomycota</taxon>
        <taxon>Pezizomycotina</taxon>
        <taxon>Eurotiomycetes</taxon>
        <taxon>Eurotiomycetidae</taxon>
        <taxon>Eurotiales</taxon>
        <taxon>Aspergillaceae</taxon>
        <taxon>Aspergillus</taxon>
        <taxon>Aspergillus subgen. Circumdati</taxon>
    </lineage>
</organism>
<accession>A0A146G1T3</accession>
<name>A0A146G1T3_ASPKA</name>
<gene>
    <name evidence="1" type="ORF">RIB2604_03700710</name>
</gene>
<evidence type="ECO:0000313" key="1">
    <source>
        <dbReference type="EMBL" id="GAT30863.1"/>
    </source>
</evidence>
<reference evidence="2" key="2">
    <citation type="submission" date="2016-02" db="EMBL/GenBank/DDBJ databases">
        <title>Genome sequencing of Aspergillus luchuensis NBRC 4314.</title>
        <authorList>
            <person name="Yamada O."/>
        </authorList>
    </citation>
    <scope>NUCLEOTIDE SEQUENCE [LARGE SCALE GENOMIC DNA]</scope>
    <source>
        <strain evidence="2">RIB 2604</strain>
    </source>
</reference>
<comment type="caution">
    <text evidence="1">The sequence shown here is derived from an EMBL/GenBank/DDBJ whole genome shotgun (WGS) entry which is preliminary data.</text>
</comment>